<gene>
    <name evidence="9" type="ORF">SAMN04487779_101872</name>
</gene>
<dbReference type="InterPro" id="IPR008207">
    <property type="entry name" value="Sig_transdc_His_kin_Hpt_dom"/>
</dbReference>
<dbReference type="SMART" id="SM00388">
    <property type="entry name" value="HisKA"/>
    <property type="match status" value="1"/>
</dbReference>
<name>A0A1G7A3I0_9PROT</name>
<comment type="catalytic activity">
    <reaction evidence="1">
        <text>ATP + protein L-histidine = ADP + protein N-phospho-L-histidine.</text>
        <dbReference type="EC" id="2.7.13.3"/>
    </reaction>
</comment>
<dbReference type="Pfam" id="PF01627">
    <property type="entry name" value="Hpt"/>
    <property type="match status" value="1"/>
</dbReference>
<evidence type="ECO:0000256" key="6">
    <source>
        <dbReference type="SAM" id="Phobius"/>
    </source>
</evidence>
<dbReference type="SUPFAM" id="SSF47226">
    <property type="entry name" value="Histidine-containing phosphotransfer domain, HPT domain"/>
    <property type="match status" value="1"/>
</dbReference>
<keyword evidence="3 5" id="KW-0597">Phosphoprotein</keyword>
<evidence type="ECO:0000313" key="9">
    <source>
        <dbReference type="EMBL" id="SDE09362.1"/>
    </source>
</evidence>
<evidence type="ECO:0000256" key="2">
    <source>
        <dbReference type="ARBA" id="ARBA00012438"/>
    </source>
</evidence>
<dbReference type="InterPro" id="IPR003661">
    <property type="entry name" value="HisK_dim/P_dom"/>
</dbReference>
<dbReference type="InterPro" id="IPR035965">
    <property type="entry name" value="PAS-like_dom_sf"/>
</dbReference>
<reference evidence="9 10" key="1">
    <citation type="submission" date="2016-10" db="EMBL/GenBank/DDBJ databases">
        <authorList>
            <person name="de Groot N.N."/>
        </authorList>
    </citation>
    <scope>NUCLEOTIDE SEQUENCE [LARGE SCALE GENOMIC DNA]</scope>
    <source>
        <strain evidence="9 10">CPCC 100156</strain>
    </source>
</reference>
<dbReference type="Pfam" id="PF02518">
    <property type="entry name" value="HATPase_c"/>
    <property type="match status" value="1"/>
</dbReference>
<dbReference type="PANTHER" id="PTHR45339">
    <property type="entry name" value="HYBRID SIGNAL TRANSDUCTION HISTIDINE KINASE J"/>
    <property type="match status" value="1"/>
</dbReference>
<dbReference type="PROSITE" id="PS50109">
    <property type="entry name" value="HIS_KIN"/>
    <property type="match status" value="1"/>
</dbReference>
<dbReference type="Gene3D" id="1.20.120.160">
    <property type="entry name" value="HPT domain"/>
    <property type="match status" value="1"/>
</dbReference>
<evidence type="ECO:0000259" key="8">
    <source>
        <dbReference type="PROSITE" id="PS50110"/>
    </source>
</evidence>
<keyword evidence="6" id="KW-1133">Transmembrane helix</keyword>
<dbReference type="Gene3D" id="1.10.287.130">
    <property type="match status" value="1"/>
</dbReference>
<proteinExistence type="predicted"/>
<dbReference type="Pfam" id="PF12860">
    <property type="entry name" value="PAS_7"/>
    <property type="match status" value="1"/>
</dbReference>
<feature type="modified residue" description="4-aspartylphosphate" evidence="5">
    <location>
        <position position="763"/>
    </location>
</feature>
<dbReference type="PANTHER" id="PTHR45339:SF5">
    <property type="entry name" value="HISTIDINE KINASE"/>
    <property type="match status" value="1"/>
</dbReference>
<sequence length="970" mass="103599">MQQRRIRLVVLLVAALLLLALGLGTNLLIDRLHRTAELSARETVQRVTRMAESTINRHFLAVDGMLAGLPALLNQVASNGRIEQAAANRMLRELNFQNFSFRDLVLVQPDGRAWAAALAASRNRPPPLEAAALAGTVGLGAAVISGPARNPLTGEWSLMFLRSMELPGVGPLIGVAEVPVSLVTTLLAPIGELPGMRISVERADGRVLTVLPHDETRMGRSLARPANSLPVDGNAIAIPGRFQDRPVLAAAKPILYRDMFVVGSYEEDDAFAAWEQDRRRLIGVAGSLGLLLVALAAALYHALRQRERIESERARARAVLEGAIETMPDGFVMFDAEDRLVICNQRYRELYAVSAPFITPGARFQDIIREGARRGQYPQVGEDIERFVAEVTAWHRGDHPSMERLLPDGRWLMVSERRTPDGGTVGIRTDITTLKRAMTDLAQARDQAAAATAAKSRFLAQMSHELRTPLNGVLGLAQALARDPALSGEQRARARTLEEAGRHLVTVANDVLDLAKVEAGRLELRLAPARLSSLLESAATLVRPAAEEKQIELRVMPAVDLPEMVQADQTRLRQLLLNLLSNAVKFTPASGLVELVATAVGGPGVDGRQTVRIEVRDTGPGVPEAKRKAIFGDFVQLDRDDGAGGTGLGLAIAAGIAQQMDGSIGCTENRSSPTGHGAIFWVELPLLPVAIAQPQPMQDDEPAGEQRALRVLVADDVPANLAVARALLESGGHRVECVSDGSLALETLTKSAPARNFDLVLMDVMMPGMDGLEATRRIRQLPGEAGRIPILAVTASAFAEDIAACRAAGMNAHLAKPIERDALMASLRQLTAGEAALCPAVLPPLPPADAELPLLSRRGSDGKLLIPGLDEAAASRLAPVFLQEIAEQTRLLRAAGPEMIAEAIAAAHRLTGSAATLGASRLAAAARHFQGEARRLPAEDAMALRDAVLVVADETLVALQVALGPRPAAA</sequence>
<dbReference type="InterPro" id="IPR036641">
    <property type="entry name" value="HPT_dom_sf"/>
</dbReference>
<dbReference type="EMBL" id="FMZX01000018">
    <property type="protein sequence ID" value="SDE09362.1"/>
    <property type="molecule type" value="Genomic_DNA"/>
</dbReference>
<dbReference type="EC" id="2.7.13.3" evidence="2"/>
<dbReference type="GO" id="GO:0000155">
    <property type="term" value="F:phosphorelay sensor kinase activity"/>
    <property type="evidence" value="ECO:0007669"/>
    <property type="project" value="InterPro"/>
</dbReference>
<dbReference type="InterPro" id="IPR005467">
    <property type="entry name" value="His_kinase_dom"/>
</dbReference>
<dbReference type="AlphaFoldDB" id="A0A1G7A3I0"/>
<dbReference type="SUPFAM" id="SSF55874">
    <property type="entry name" value="ATPase domain of HSP90 chaperone/DNA topoisomerase II/histidine kinase"/>
    <property type="match status" value="1"/>
</dbReference>
<evidence type="ECO:0000256" key="1">
    <source>
        <dbReference type="ARBA" id="ARBA00000085"/>
    </source>
</evidence>
<evidence type="ECO:0000256" key="5">
    <source>
        <dbReference type="PROSITE-ProRule" id="PRU00169"/>
    </source>
</evidence>
<dbReference type="CDD" id="cd17546">
    <property type="entry name" value="REC_hyHK_CKI1_RcsC-like"/>
    <property type="match status" value="1"/>
</dbReference>
<dbReference type="STRING" id="938405.SAMN02927895_03466"/>
<protein>
    <recommendedName>
        <fullName evidence="2">histidine kinase</fullName>
        <ecNumber evidence="2">2.7.13.3</ecNumber>
    </recommendedName>
</protein>
<keyword evidence="6" id="KW-0472">Membrane</keyword>
<keyword evidence="10" id="KW-1185">Reference proteome</keyword>
<dbReference type="InterPro" id="IPR003594">
    <property type="entry name" value="HATPase_dom"/>
</dbReference>
<dbReference type="Gene3D" id="3.30.450.20">
    <property type="entry name" value="PAS domain"/>
    <property type="match status" value="2"/>
</dbReference>
<evidence type="ECO:0000256" key="3">
    <source>
        <dbReference type="ARBA" id="ARBA00022553"/>
    </source>
</evidence>
<feature type="transmembrane region" description="Helical" evidence="6">
    <location>
        <begin position="281"/>
        <end position="303"/>
    </location>
</feature>
<keyword evidence="6" id="KW-0812">Transmembrane</keyword>
<dbReference type="GO" id="GO:0005886">
    <property type="term" value="C:plasma membrane"/>
    <property type="evidence" value="ECO:0007669"/>
    <property type="project" value="UniProtKB-SubCell"/>
</dbReference>
<evidence type="ECO:0000313" key="10">
    <source>
        <dbReference type="Proteomes" id="UP000198925"/>
    </source>
</evidence>
<dbReference type="SUPFAM" id="SSF52172">
    <property type="entry name" value="CheY-like"/>
    <property type="match status" value="1"/>
</dbReference>
<dbReference type="PROSITE" id="PS50110">
    <property type="entry name" value="RESPONSE_REGULATORY"/>
    <property type="match status" value="1"/>
</dbReference>
<dbReference type="InterPro" id="IPR001789">
    <property type="entry name" value="Sig_transdc_resp-reg_receiver"/>
</dbReference>
<dbReference type="RefSeq" id="WP_176849733.1">
    <property type="nucleotide sequence ID" value="NZ_FMZX01000018.1"/>
</dbReference>
<dbReference type="InterPro" id="IPR011006">
    <property type="entry name" value="CheY-like_superfamily"/>
</dbReference>
<dbReference type="SUPFAM" id="SSF47384">
    <property type="entry name" value="Homodimeric domain of signal transducing histidine kinase"/>
    <property type="match status" value="1"/>
</dbReference>
<dbReference type="InterPro" id="IPR036890">
    <property type="entry name" value="HATPase_C_sf"/>
</dbReference>
<dbReference type="SMART" id="SM00387">
    <property type="entry name" value="HATPase_c"/>
    <property type="match status" value="1"/>
</dbReference>
<dbReference type="SMART" id="SM00448">
    <property type="entry name" value="REC"/>
    <property type="match status" value="1"/>
</dbReference>
<dbReference type="Gene3D" id="3.40.50.2300">
    <property type="match status" value="1"/>
</dbReference>
<dbReference type="Proteomes" id="UP000198925">
    <property type="component" value="Unassembled WGS sequence"/>
</dbReference>
<dbReference type="SUPFAM" id="SSF55785">
    <property type="entry name" value="PYP-like sensor domain (PAS domain)"/>
    <property type="match status" value="1"/>
</dbReference>
<dbReference type="GO" id="GO:0005524">
    <property type="term" value="F:ATP binding"/>
    <property type="evidence" value="ECO:0007669"/>
    <property type="project" value="UniProtKB-KW"/>
</dbReference>
<dbReference type="Gene3D" id="3.30.565.10">
    <property type="entry name" value="Histidine kinase-like ATPase, C-terminal domain"/>
    <property type="match status" value="1"/>
</dbReference>
<dbReference type="PRINTS" id="PR00344">
    <property type="entry name" value="BCTRLSENSOR"/>
</dbReference>
<dbReference type="Pfam" id="PF00512">
    <property type="entry name" value="HisKA"/>
    <property type="match status" value="1"/>
</dbReference>
<evidence type="ECO:0000256" key="4">
    <source>
        <dbReference type="ARBA" id="ARBA00023012"/>
    </source>
</evidence>
<dbReference type="InterPro" id="IPR004358">
    <property type="entry name" value="Sig_transdc_His_kin-like_C"/>
</dbReference>
<dbReference type="CDD" id="cd00082">
    <property type="entry name" value="HisKA"/>
    <property type="match status" value="1"/>
</dbReference>
<organism evidence="9 10">
    <name type="scientific">Belnapia rosea</name>
    <dbReference type="NCBI Taxonomy" id="938405"/>
    <lineage>
        <taxon>Bacteria</taxon>
        <taxon>Pseudomonadati</taxon>
        <taxon>Pseudomonadota</taxon>
        <taxon>Alphaproteobacteria</taxon>
        <taxon>Acetobacterales</taxon>
        <taxon>Roseomonadaceae</taxon>
        <taxon>Belnapia</taxon>
    </lineage>
</organism>
<keyword evidence="4" id="KW-0902">Two-component regulatory system</keyword>
<accession>A0A1G7A3I0</accession>
<dbReference type="InterPro" id="IPR036097">
    <property type="entry name" value="HisK_dim/P_sf"/>
</dbReference>
<feature type="domain" description="Histidine kinase" evidence="7">
    <location>
        <begin position="461"/>
        <end position="688"/>
    </location>
</feature>
<evidence type="ECO:0000259" key="7">
    <source>
        <dbReference type="PROSITE" id="PS50109"/>
    </source>
</evidence>
<feature type="domain" description="Response regulatory" evidence="8">
    <location>
        <begin position="710"/>
        <end position="831"/>
    </location>
</feature>
<dbReference type="Pfam" id="PF00072">
    <property type="entry name" value="Response_reg"/>
    <property type="match status" value="1"/>
</dbReference>